<dbReference type="Pfam" id="PF00361">
    <property type="entry name" value="Proton_antipo_M"/>
    <property type="match status" value="1"/>
</dbReference>
<proteinExistence type="predicted"/>
<keyword evidence="4 6" id="KW-1133">Transmembrane helix</keyword>
<name>A0A382MK80_9ZZZZ</name>
<dbReference type="PANTHER" id="PTHR42703">
    <property type="entry name" value="NADH DEHYDROGENASE"/>
    <property type="match status" value="1"/>
</dbReference>
<feature type="non-terminal residue" evidence="8">
    <location>
        <position position="263"/>
    </location>
</feature>
<feature type="transmembrane region" description="Helical" evidence="6">
    <location>
        <begin position="49"/>
        <end position="66"/>
    </location>
</feature>
<evidence type="ECO:0000259" key="7">
    <source>
        <dbReference type="Pfam" id="PF00361"/>
    </source>
</evidence>
<evidence type="ECO:0000256" key="6">
    <source>
        <dbReference type="SAM" id="Phobius"/>
    </source>
</evidence>
<feature type="transmembrane region" description="Helical" evidence="6">
    <location>
        <begin position="17"/>
        <end position="37"/>
    </location>
</feature>
<organism evidence="8">
    <name type="scientific">marine metagenome</name>
    <dbReference type="NCBI Taxonomy" id="408172"/>
    <lineage>
        <taxon>unclassified sequences</taxon>
        <taxon>metagenomes</taxon>
        <taxon>ecological metagenomes</taxon>
    </lineage>
</organism>
<sequence length="263" mass="28171">MGGWIPPWGIEFRIDHLGVLMLLLLSFITLLVAIYSKQSILKEVPDREAPFYSVYLLFVSGLNGIVATADMFNMYVFLEISSLSSYALIALGGGSAAVSAFRYVILGTVGAAFYLLGVGYLYSVTGSLNMADLAQILPSLYESNAVRVGFAFLVIGLSIKMALFPMHAWLPGAYSDAPSAVSALIAATSTKVAAFALVRMLFFVFEPRFSVELIPVTTLLCRMGAIAMILGSVMALAQSDLKRMLAYSSVAQIGYIVLGVGLA</sequence>
<feature type="transmembrane region" description="Helical" evidence="6">
    <location>
        <begin position="181"/>
        <end position="202"/>
    </location>
</feature>
<keyword evidence="5 6" id="KW-0472">Membrane</keyword>
<evidence type="ECO:0000256" key="2">
    <source>
        <dbReference type="ARBA" id="ARBA00022475"/>
    </source>
</evidence>
<evidence type="ECO:0000256" key="5">
    <source>
        <dbReference type="ARBA" id="ARBA00023136"/>
    </source>
</evidence>
<keyword evidence="2" id="KW-1003">Cell membrane</keyword>
<keyword evidence="3 6" id="KW-0812">Transmembrane</keyword>
<evidence type="ECO:0000256" key="4">
    <source>
        <dbReference type="ARBA" id="ARBA00022989"/>
    </source>
</evidence>
<feature type="transmembrane region" description="Helical" evidence="6">
    <location>
        <begin position="145"/>
        <end position="169"/>
    </location>
</feature>
<dbReference type="InterPro" id="IPR001750">
    <property type="entry name" value="ND/Mrp_TM"/>
</dbReference>
<dbReference type="PANTHER" id="PTHR42703:SF1">
    <property type="entry name" value="NA(+)_H(+) ANTIPORTER SUBUNIT D1"/>
    <property type="match status" value="1"/>
</dbReference>
<feature type="transmembrane region" description="Helical" evidence="6">
    <location>
        <begin position="72"/>
        <end position="91"/>
    </location>
</feature>
<gene>
    <name evidence="8" type="ORF">METZ01_LOCUS302238</name>
</gene>
<accession>A0A382MK80</accession>
<evidence type="ECO:0000256" key="3">
    <source>
        <dbReference type="ARBA" id="ARBA00022692"/>
    </source>
</evidence>
<feature type="transmembrane region" description="Helical" evidence="6">
    <location>
        <begin position="214"/>
        <end position="237"/>
    </location>
</feature>
<dbReference type="EMBL" id="UINC01094276">
    <property type="protein sequence ID" value="SVC49384.1"/>
    <property type="molecule type" value="Genomic_DNA"/>
</dbReference>
<dbReference type="AlphaFoldDB" id="A0A382MK80"/>
<comment type="subcellular location">
    <subcellularLocation>
        <location evidence="1">Cell membrane</location>
        <topology evidence="1">Multi-pass membrane protein</topology>
    </subcellularLocation>
</comment>
<protein>
    <recommendedName>
        <fullName evidence="7">NADH:quinone oxidoreductase/Mrp antiporter transmembrane domain-containing protein</fullName>
    </recommendedName>
</protein>
<evidence type="ECO:0000256" key="1">
    <source>
        <dbReference type="ARBA" id="ARBA00004651"/>
    </source>
</evidence>
<evidence type="ECO:0000313" key="8">
    <source>
        <dbReference type="EMBL" id="SVC49384.1"/>
    </source>
</evidence>
<dbReference type="PRINTS" id="PR01434">
    <property type="entry name" value="NADHDHGNASE5"/>
</dbReference>
<dbReference type="InterPro" id="IPR050586">
    <property type="entry name" value="CPA3_Na-H_Antiporter_D"/>
</dbReference>
<dbReference type="GO" id="GO:0005886">
    <property type="term" value="C:plasma membrane"/>
    <property type="evidence" value="ECO:0007669"/>
    <property type="project" value="UniProtKB-SubCell"/>
</dbReference>
<reference evidence="8" key="1">
    <citation type="submission" date="2018-05" db="EMBL/GenBank/DDBJ databases">
        <authorList>
            <person name="Lanie J.A."/>
            <person name="Ng W.-L."/>
            <person name="Kazmierczak K.M."/>
            <person name="Andrzejewski T.M."/>
            <person name="Davidsen T.M."/>
            <person name="Wayne K.J."/>
            <person name="Tettelin H."/>
            <person name="Glass J.I."/>
            <person name="Rusch D."/>
            <person name="Podicherti R."/>
            <person name="Tsui H.-C.T."/>
            <person name="Winkler M.E."/>
        </authorList>
    </citation>
    <scope>NUCLEOTIDE SEQUENCE</scope>
</reference>
<feature type="domain" description="NADH:quinone oxidoreductase/Mrp antiporter transmembrane" evidence="7">
    <location>
        <begin position="70"/>
        <end position="262"/>
    </location>
</feature>
<feature type="transmembrane region" description="Helical" evidence="6">
    <location>
        <begin position="103"/>
        <end position="125"/>
    </location>
</feature>